<feature type="transmembrane region" description="Helical" evidence="7">
    <location>
        <begin position="253"/>
        <end position="275"/>
    </location>
</feature>
<evidence type="ECO:0000313" key="9">
    <source>
        <dbReference type="EMBL" id="MPM27665.1"/>
    </source>
</evidence>
<comment type="subcellular location">
    <subcellularLocation>
        <location evidence="1">Cell membrane</location>
        <topology evidence="1">Multi-pass membrane protein</topology>
    </subcellularLocation>
</comment>
<proteinExistence type="predicted"/>
<keyword evidence="4 7" id="KW-0812">Transmembrane</keyword>
<dbReference type="AlphaFoldDB" id="A0A644YGG3"/>
<dbReference type="EMBL" id="VSSQ01005054">
    <property type="protein sequence ID" value="MPM27665.1"/>
    <property type="molecule type" value="Genomic_DNA"/>
</dbReference>
<dbReference type="Gene3D" id="1.20.1250.20">
    <property type="entry name" value="MFS general substrate transporter like domains"/>
    <property type="match status" value="2"/>
</dbReference>
<evidence type="ECO:0000256" key="1">
    <source>
        <dbReference type="ARBA" id="ARBA00004651"/>
    </source>
</evidence>
<accession>A0A644YGG3</accession>
<dbReference type="PANTHER" id="PTHR43045">
    <property type="entry name" value="SHIKIMATE TRANSPORTER"/>
    <property type="match status" value="1"/>
</dbReference>
<dbReference type="GO" id="GO:0022857">
    <property type="term" value="F:transmembrane transporter activity"/>
    <property type="evidence" value="ECO:0007669"/>
    <property type="project" value="InterPro"/>
</dbReference>
<evidence type="ECO:0000256" key="7">
    <source>
        <dbReference type="SAM" id="Phobius"/>
    </source>
</evidence>
<dbReference type="InterPro" id="IPR020846">
    <property type="entry name" value="MFS_dom"/>
</dbReference>
<feature type="transmembrane region" description="Helical" evidence="7">
    <location>
        <begin position="63"/>
        <end position="83"/>
    </location>
</feature>
<evidence type="ECO:0000259" key="8">
    <source>
        <dbReference type="PROSITE" id="PS50850"/>
    </source>
</evidence>
<keyword evidence="6 7" id="KW-0472">Membrane</keyword>
<feature type="transmembrane region" description="Helical" evidence="7">
    <location>
        <begin position="200"/>
        <end position="219"/>
    </location>
</feature>
<protein>
    <submittedName>
        <fullName evidence="9">Inner membrane metabolite transport protein YhjE</fullName>
    </submittedName>
</protein>
<dbReference type="SUPFAM" id="SSF103473">
    <property type="entry name" value="MFS general substrate transporter"/>
    <property type="match status" value="1"/>
</dbReference>
<evidence type="ECO:0000256" key="2">
    <source>
        <dbReference type="ARBA" id="ARBA00022448"/>
    </source>
</evidence>
<dbReference type="PROSITE" id="PS50850">
    <property type="entry name" value="MFS"/>
    <property type="match status" value="1"/>
</dbReference>
<dbReference type="CDD" id="cd17369">
    <property type="entry name" value="MFS_ShiA_like"/>
    <property type="match status" value="1"/>
</dbReference>
<feature type="transmembrane region" description="Helical" evidence="7">
    <location>
        <begin position="287"/>
        <end position="308"/>
    </location>
</feature>
<feature type="transmembrane region" description="Helical" evidence="7">
    <location>
        <begin position="168"/>
        <end position="188"/>
    </location>
</feature>
<dbReference type="FunFam" id="1.20.1250.20:FF:000001">
    <property type="entry name" value="Dicarboxylate MFS transporter"/>
    <property type="match status" value="1"/>
</dbReference>
<evidence type="ECO:0000256" key="5">
    <source>
        <dbReference type="ARBA" id="ARBA00022989"/>
    </source>
</evidence>
<feature type="domain" description="Major facilitator superfamily (MFS) profile" evidence="8">
    <location>
        <begin position="23"/>
        <end position="434"/>
    </location>
</feature>
<comment type="caution">
    <text evidence="9">The sequence shown here is derived from an EMBL/GenBank/DDBJ whole genome shotgun (WGS) entry which is preliminary data.</text>
</comment>
<sequence>MTQANVSSHSLVLDEHRPQDRRVAMATLVGTSIEWYDYFIYANAAALIFGKQFFSAVPDNMQLILSFATVGISFLFRPLGAAVAGHYGDRVGRKAMLVITLLLMGGATALIGVLPTAQTIGLWAPVLLIVLRIVQGFSAGGEWGGAALMAVEHAPASKRGKFGAFPQIGVPVGMLIATGFLAMLSVLLTDAQFKTWGWRIPFLASAVLIIIGMWIRLGVTESPVFKELNEHPDEVKMPLGQVFRFTGKQVAQAALMFMGNGVAGYMVTGGFLLAYTTTHLGMPKPAILNLVTLASACWIVTTFLAGSLSDRFTRIRTYRVGYVAQLLWVFPMFLLVQTGQLVWVAVAMVLLTVPLGLTYGPQAALFAEMFPASIRYSGASISYALGSILGGAFAPMIAQALTDSTHTVMSVPVYLFVVTLIALVVTFTVKDRTGQPIDHGAMDIPGAREIARLSASAKG</sequence>
<feature type="transmembrane region" description="Helical" evidence="7">
    <location>
        <begin position="320"/>
        <end position="336"/>
    </location>
</feature>
<evidence type="ECO:0000256" key="3">
    <source>
        <dbReference type="ARBA" id="ARBA00022475"/>
    </source>
</evidence>
<evidence type="ECO:0000256" key="4">
    <source>
        <dbReference type="ARBA" id="ARBA00022692"/>
    </source>
</evidence>
<feature type="transmembrane region" description="Helical" evidence="7">
    <location>
        <begin position="95"/>
        <end position="114"/>
    </location>
</feature>
<gene>
    <name evidence="9" type="primary">yhjE_3</name>
    <name evidence="9" type="ORF">SDC9_74178</name>
</gene>
<feature type="transmembrane region" description="Helical" evidence="7">
    <location>
        <begin position="381"/>
        <end position="401"/>
    </location>
</feature>
<evidence type="ECO:0000256" key="6">
    <source>
        <dbReference type="ARBA" id="ARBA00023136"/>
    </source>
</evidence>
<organism evidence="9">
    <name type="scientific">bioreactor metagenome</name>
    <dbReference type="NCBI Taxonomy" id="1076179"/>
    <lineage>
        <taxon>unclassified sequences</taxon>
        <taxon>metagenomes</taxon>
        <taxon>ecological metagenomes</taxon>
    </lineage>
</organism>
<feature type="transmembrane region" description="Helical" evidence="7">
    <location>
        <begin position="407"/>
        <end position="429"/>
    </location>
</feature>
<name>A0A644YGG3_9ZZZZ</name>
<reference evidence="9" key="1">
    <citation type="submission" date="2019-08" db="EMBL/GenBank/DDBJ databases">
        <authorList>
            <person name="Kucharzyk K."/>
            <person name="Murdoch R.W."/>
            <person name="Higgins S."/>
            <person name="Loffler F."/>
        </authorList>
    </citation>
    <scope>NUCLEOTIDE SEQUENCE</scope>
</reference>
<keyword evidence="2" id="KW-0813">Transport</keyword>
<dbReference type="GO" id="GO:0005886">
    <property type="term" value="C:plasma membrane"/>
    <property type="evidence" value="ECO:0007669"/>
    <property type="project" value="UniProtKB-SubCell"/>
</dbReference>
<dbReference type="InterPro" id="IPR036259">
    <property type="entry name" value="MFS_trans_sf"/>
</dbReference>
<dbReference type="Pfam" id="PF07690">
    <property type="entry name" value="MFS_1"/>
    <property type="match status" value="1"/>
</dbReference>
<dbReference type="InterPro" id="IPR011701">
    <property type="entry name" value="MFS"/>
</dbReference>
<keyword evidence="5 7" id="KW-1133">Transmembrane helix</keyword>
<dbReference type="PANTHER" id="PTHR43045:SF1">
    <property type="entry name" value="SHIKIMATE TRANSPORTER"/>
    <property type="match status" value="1"/>
</dbReference>
<keyword evidence="3" id="KW-1003">Cell membrane</keyword>
<feature type="transmembrane region" description="Helical" evidence="7">
    <location>
        <begin position="342"/>
        <end position="360"/>
    </location>
</feature>